<accession>X0RNF0</accession>
<proteinExistence type="predicted"/>
<dbReference type="AlphaFoldDB" id="X0RNF0"/>
<sequence length="63" mass="7389">MGTNYDEKIAEWITLRLETVHLPWHPKSMEWIDHNRPRDGNDTAPEILACEVALRLQKLDSSF</sequence>
<evidence type="ECO:0000313" key="1">
    <source>
        <dbReference type="EMBL" id="GAF70318.1"/>
    </source>
</evidence>
<organism evidence="1">
    <name type="scientific">marine sediment metagenome</name>
    <dbReference type="NCBI Taxonomy" id="412755"/>
    <lineage>
        <taxon>unclassified sequences</taxon>
        <taxon>metagenomes</taxon>
        <taxon>ecological metagenomes</taxon>
    </lineage>
</organism>
<gene>
    <name evidence="1" type="ORF">S01H1_10261</name>
</gene>
<comment type="caution">
    <text evidence="1">The sequence shown here is derived from an EMBL/GenBank/DDBJ whole genome shotgun (WGS) entry which is preliminary data.</text>
</comment>
<dbReference type="EMBL" id="BARS01005242">
    <property type="protein sequence ID" value="GAF70318.1"/>
    <property type="molecule type" value="Genomic_DNA"/>
</dbReference>
<reference evidence="1" key="1">
    <citation type="journal article" date="2014" name="Front. Microbiol.">
        <title>High frequency of phylogenetically diverse reductive dehalogenase-homologous genes in deep subseafloor sedimentary metagenomes.</title>
        <authorList>
            <person name="Kawai M."/>
            <person name="Futagami T."/>
            <person name="Toyoda A."/>
            <person name="Takaki Y."/>
            <person name="Nishi S."/>
            <person name="Hori S."/>
            <person name="Arai W."/>
            <person name="Tsubouchi T."/>
            <person name="Morono Y."/>
            <person name="Uchiyama I."/>
            <person name="Ito T."/>
            <person name="Fujiyama A."/>
            <person name="Inagaki F."/>
            <person name="Takami H."/>
        </authorList>
    </citation>
    <scope>NUCLEOTIDE SEQUENCE</scope>
    <source>
        <strain evidence="1">Expedition CK06-06</strain>
    </source>
</reference>
<protein>
    <submittedName>
        <fullName evidence="1">Uncharacterized protein</fullName>
    </submittedName>
</protein>
<name>X0RNF0_9ZZZZ</name>